<organism evidence="4 5">
    <name type="scientific">Massilia soli</name>
    <dbReference type="NCBI Taxonomy" id="2792854"/>
    <lineage>
        <taxon>Bacteria</taxon>
        <taxon>Pseudomonadati</taxon>
        <taxon>Pseudomonadota</taxon>
        <taxon>Betaproteobacteria</taxon>
        <taxon>Burkholderiales</taxon>
        <taxon>Oxalobacteraceae</taxon>
        <taxon>Telluria group</taxon>
        <taxon>Massilia</taxon>
    </lineage>
</organism>
<dbReference type="Pfam" id="PF06527">
    <property type="entry name" value="TniQ"/>
    <property type="match status" value="1"/>
</dbReference>
<feature type="domain" description="Transposon Tn7 transposition protein TnsD C-terminal" evidence="3">
    <location>
        <begin position="331"/>
        <end position="495"/>
    </location>
</feature>
<evidence type="ECO:0000256" key="1">
    <source>
        <dbReference type="SAM" id="MobiDB-lite"/>
    </source>
</evidence>
<gene>
    <name evidence="4" type="ORF">I4X03_003170</name>
</gene>
<evidence type="ECO:0000313" key="5">
    <source>
        <dbReference type="Proteomes" id="UP000809349"/>
    </source>
</evidence>
<proteinExistence type="predicted"/>
<feature type="compositionally biased region" description="Basic and acidic residues" evidence="1">
    <location>
        <begin position="369"/>
        <end position="389"/>
    </location>
</feature>
<comment type="caution">
    <text evidence="4">The sequence shown here is derived from an EMBL/GenBank/DDBJ whole genome shotgun (WGS) entry which is preliminary data.</text>
</comment>
<feature type="domain" description="Transposon Tn7 transposition protein TnsD C-terminal" evidence="3">
    <location>
        <begin position="231"/>
        <end position="315"/>
    </location>
</feature>
<dbReference type="Proteomes" id="UP000809349">
    <property type="component" value="Unassembled WGS sequence"/>
</dbReference>
<protein>
    <submittedName>
        <fullName evidence="4">TnsD family transposase</fullName>
    </submittedName>
</protein>
<dbReference type="EMBL" id="JAFBIL020000001">
    <property type="protein sequence ID" value="MBZ2206257.1"/>
    <property type="molecule type" value="Genomic_DNA"/>
</dbReference>
<dbReference type="InterPro" id="IPR009492">
    <property type="entry name" value="TniQ"/>
</dbReference>
<feature type="domain" description="TniQ" evidence="2">
    <location>
        <begin position="19"/>
        <end position="172"/>
    </location>
</feature>
<evidence type="ECO:0000259" key="2">
    <source>
        <dbReference type="Pfam" id="PF06527"/>
    </source>
</evidence>
<dbReference type="InterPro" id="IPR032750">
    <property type="entry name" value="TnsD_C"/>
</dbReference>
<evidence type="ECO:0000313" key="4">
    <source>
        <dbReference type="EMBL" id="MBZ2206257.1"/>
    </source>
</evidence>
<sequence>MSAIESRTAVRNRAIVGLPQPLPDELLYSAIARSAKYLGQWGPKSLSREIYGHQGILACPDLPGSLGLLEEVSNGVWGITTTQLALRHTLVGYYTHFRSVEQRRQVLIKMQVSSSNLHLSLGICASNVIAPSKFHLCAACTADDMSVYGETYWRRSHHLPGVLVCARHGLPLSVCQFPFRPKGRHEHIAAHPRMLDNVIDYMSPPEYGAEWQLAKASVALLDSPVADQVYDYRPALKLLGYVGRHEGTAGLKADFERFYGEGLLKYFFKPRLDGNRVGWIDEIVRKPRRALHPLKHLTISLFIERHPRRLLESAVPQKEKTWGIYRVEHRRAEARELADRGFSTNAVAAKLGVDWKTAERMLSSLPVSEPRRGVQQDERDQGAWLGLRRENPNASRTELRRLDPSLYARLYRADRQWLMTHGPLRLAANNGRNSARVCWATRDHKLSETVLAEVASLRSRCPPLRASKNRVLANLELRALVHHYGDKLPRTVATLNAMCEGVPDFHLRRLTAEVSKQRTSGRPLSPSAALRRAGINAARFADGGAALLAAAVSASIFSQDKN</sequence>
<keyword evidence="5" id="KW-1185">Reference proteome</keyword>
<evidence type="ECO:0000259" key="3">
    <source>
        <dbReference type="Pfam" id="PF15978"/>
    </source>
</evidence>
<dbReference type="Pfam" id="PF15978">
    <property type="entry name" value="TnsD"/>
    <property type="match status" value="2"/>
</dbReference>
<reference evidence="4 5" key="1">
    <citation type="submission" date="2021-01" db="EMBL/GenBank/DDBJ databases">
        <authorList>
            <person name="Ruan W."/>
            <person name="Khan S.A."/>
            <person name="Jeon C.O."/>
        </authorList>
    </citation>
    <scope>NUCLEOTIDE SEQUENCE [LARGE SCALE GENOMIC DNA]</scope>
    <source>
        <strain evidence="4 5">R798</strain>
    </source>
</reference>
<reference evidence="4 5" key="2">
    <citation type="submission" date="2021-08" db="EMBL/GenBank/DDBJ databases">
        <title>Massilia sp. R798.</title>
        <authorList>
            <person name="Baek J.H."/>
            <person name="Jung H.S."/>
            <person name="Kim K.R."/>
            <person name="Jeon C.O."/>
        </authorList>
    </citation>
    <scope>NUCLEOTIDE SEQUENCE [LARGE SCALE GENOMIC DNA]</scope>
    <source>
        <strain evidence="4 5">R798</strain>
    </source>
</reference>
<name>A0ABS7SJ84_9BURK</name>
<accession>A0ABS7SJ84</accession>
<feature type="region of interest" description="Disordered" evidence="1">
    <location>
        <begin position="368"/>
        <end position="389"/>
    </location>
</feature>